<evidence type="ECO:0000313" key="3">
    <source>
        <dbReference type="Proteomes" id="UP000324222"/>
    </source>
</evidence>
<feature type="region of interest" description="Disordered" evidence="1">
    <location>
        <begin position="1"/>
        <end position="31"/>
    </location>
</feature>
<dbReference type="AlphaFoldDB" id="A0A5B7EDB7"/>
<accession>A0A5B7EDB7</accession>
<evidence type="ECO:0000256" key="1">
    <source>
        <dbReference type="SAM" id="MobiDB-lite"/>
    </source>
</evidence>
<evidence type="ECO:0000313" key="2">
    <source>
        <dbReference type="EMBL" id="MPC32141.1"/>
    </source>
</evidence>
<organism evidence="2 3">
    <name type="scientific">Portunus trituberculatus</name>
    <name type="common">Swimming crab</name>
    <name type="synonym">Neptunus trituberculatus</name>
    <dbReference type="NCBI Taxonomy" id="210409"/>
    <lineage>
        <taxon>Eukaryota</taxon>
        <taxon>Metazoa</taxon>
        <taxon>Ecdysozoa</taxon>
        <taxon>Arthropoda</taxon>
        <taxon>Crustacea</taxon>
        <taxon>Multicrustacea</taxon>
        <taxon>Malacostraca</taxon>
        <taxon>Eumalacostraca</taxon>
        <taxon>Eucarida</taxon>
        <taxon>Decapoda</taxon>
        <taxon>Pleocyemata</taxon>
        <taxon>Brachyura</taxon>
        <taxon>Eubrachyura</taxon>
        <taxon>Portunoidea</taxon>
        <taxon>Portunidae</taxon>
        <taxon>Portuninae</taxon>
        <taxon>Portunus</taxon>
    </lineage>
</organism>
<dbReference type="Proteomes" id="UP000324222">
    <property type="component" value="Unassembled WGS sequence"/>
</dbReference>
<proteinExistence type="predicted"/>
<keyword evidence="3" id="KW-1185">Reference proteome</keyword>
<comment type="caution">
    <text evidence="2">The sequence shown here is derived from an EMBL/GenBank/DDBJ whole genome shotgun (WGS) entry which is preliminary data.</text>
</comment>
<dbReference type="EMBL" id="VSRR010002573">
    <property type="protein sequence ID" value="MPC32141.1"/>
    <property type="molecule type" value="Genomic_DNA"/>
</dbReference>
<name>A0A5B7EDB7_PORTR</name>
<reference evidence="2 3" key="1">
    <citation type="submission" date="2019-05" db="EMBL/GenBank/DDBJ databases">
        <title>Another draft genome of Portunus trituberculatus and its Hox gene families provides insights of decapod evolution.</title>
        <authorList>
            <person name="Jeong J.-H."/>
            <person name="Song I."/>
            <person name="Kim S."/>
            <person name="Choi T."/>
            <person name="Kim D."/>
            <person name="Ryu S."/>
            <person name="Kim W."/>
        </authorList>
    </citation>
    <scope>NUCLEOTIDE SEQUENCE [LARGE SCALE GENOMIC DNA]</scope>
    <source>
        <tissue evidence="2">Muscle</tissue>
    </source>
</reference>
<protein>
    <submittedName>
        <fullName evidence="2">Uncharacterized protein</fullName>
    </submittedName>
</protein>
<sequence>MPGDASSRLPYGATPGGHTSQVSMQAPFPMPRNFKKEASTYRSHKFCGRPLGLLHVGLSLLETT</sequence>
<gene>
    <name evidence="2" type="ORF">E2C01_025446</name>
</gene>